<dbReference type="InterPro" id="IPR040911">
    <property type="entry name" value="Exostosin_GT47"/>
</dbReference>
<evidence type="ECO:0000259" key="8">
    <source>
        <dbReference type="Pfam" id="PF03016"/>
    </source>
</evidence>
<evidence type="ECO:0000256" key="4">
    <source>
        <dbReference type="ARBA" id="ARBA00022968"/>
    </source>
</evidence>
<keyword evidence="7" id="KW-0472">Membrane</keyword>
<accession>A0A445KXI0</accession>
<keyword evidence="3" id="KW-0328">Glycosyltransferase</keyword>
<sequence length="619" mass="69702">MDRGFRFLCQAETTRLVSFVGITVAIVFMVQYSELPSSKFLSSVTTKFTSFTMDTSSSVNSKVEGNNLHLNGSNSNSTHALEETAISPQVPLFHNGSDSITSPAADTSKDLDSVVNFTARNDGSPVSSVQGREINLTSQGASSPQPMVPLPNRTSLDSETDSRSPVVSVTSAATSVKSNTDPVYKDGNSGSLPGNSNLTSNNVKPVTAKNSKKRPSKVVSISEMNLLLQHNHASSKLAKPARASAVDLEILHAQSEILNAPLIMNDPRLYPPLYRNVSMFRRSYELMENMLKVYIYQDGDRPIFHEPLLDGIYASEGWFMKLMEANKQFVTRDPGKAHLFYIPFSSRLLQQTLYVRNSHRRSNLIEYMKNYVDMIAGKYPFWNRTSGADHFVVACHDWAPAETRGRMLSCIRALCNADIEVGFKIGKDVSLPETYIRSSENPVKNIGGDPPSKRPILAFFAGGLHGYVRPILLKHWENKEPDMKISGPLPHVRGNVNYIQLMKSSKFCICARGHEVNSPRVVEAIFHECIPVIISDNFIPPFFEILNWESFAVFVKEEEIPNLRNILLSISEERYLEMHKRAKKVQEHFLWHAEPVKYDLFHMLLHSIWYNRLFHISRT</sequence>
<keyword evidence="4" id="KW-0735">Signal-anchor</keyword>
<proteinExistence type="inferred from homology"/>
<feature type="transmembrane region" description="Helical" evidence="7">
    <location>
        <begin position="12"/>
        <end position="32"/>
    </location>
</feature>
<keyword evidence="7" id="KW-0812">Transmembrane</keyword>
<comment type="caution">
    <text evidence="9">The sequence shown here is derived from an EMBL/GenBank/DDBJ whole genome shotgun (WGS) entry which is preliminary data.</text>
</comment>
<feature type="domain" description="Exostosin GT47" evidence="8">
    <location>
        <begin position="288"/>
        <end position="568"/>
    </location>
</feature>
<dbReference type="AlphaFoldDB" id="A0A445KXI0"/>
<comment type="subcellular location">
    <subcellularLocation>
        <location evidence="1">Golgi apparatus membrane</location>
        <topology evidence="1">Single-pass type II membrane protein</topology>
    </subcellularLocation>
</comment>
<name>A0A445KXI0_GLYSO</name>
<dbReference type="Pfam" id="PF03016">
    <property type="entry name" value="Exostosin_GT47"/>
    <property type="match status" value="1"/>
</dbReference>
<dbReference type="Proteomes" id="UP000289340">
    <property type="component" value="Chromosome 4"/>
</dbReference>
<evidence type="ECO:0000256" key="5">
    <source>
        <dbReference type="ARBA" id="ARBA00023034"/>
    </source>
</evidence>
<dbReference type="PANTHER" id="PTHR11062">
    <property type="entry name" value="EXOSTOSIN HEPARAN SULFATE GLYCOSYLTRANSFERASE -RELATED"/>
    <property type="match status" value="1"/>
</dbReference>
<keyword evidence="5" id="KW-0333">Golgi apparatus</keyword>
<feature type="compositionally biased region" description="Low complexity" evidence="6">
    <location>
        <begin position="163"/>
        <end position="178"/>
    </location>
</feature>
<dbReference type="Gramene" id="XM_028372437.1">
    <property type="protein sequence ID" value="XP_028228238.1"/>
    <property type="gene ID" value="LOC114409120"/>
</dbReference>
<evidence type="ECO:0000256" key="6">
    <source>
        <dbReference type="SAM" id="MobiDB-lite"/>
    </source>
</evidence>
<evidence type="ECO:0000313" key="10">
    <source>
        <dbReference type="Proteomes" id="UP000289340"/>
    </source>
</evidence>
<evidence type="ECO:0000256" key="7">
    <source>
        <dbReference type="SAM" id="Phobius"/>
    </source>
</evidence>
<dbReference type="GO" id="GO:0000139">
    <property type="term" value="C:Golgi membrane"/>
    <property type="evidence" value="ECO:0007669"/>
    <property type="project" value="UniProtKB-SubCell"/>
</dbReference>
<feature type="compositionally biased region" description="Polar residues" evidence="6">
    <location>
        <begin position="188"/>
        <end position="204"/>
    </location>
</feature>
<keyword evidence="7" id="KW-1133">Transmembrane helix</keyword>
<dbReference type="InterPro" id="IPR004263">
    <property type="entry name" value="Exostosin"/>
</dbReference>
<comment type="similarity">
    <text evidence="2">Belongs to the glycosyltransferase 47 family.</text>
</comment>
<evidence type="ECO:0000256" key="3">
    <source>
        <dbReference type="ARBA" id="ARBA00022676"/>
    </source>
</evidence>
<dbReference type="PANTHER" id="PTHR11062:SF236">
    <property type="entry name" value="GLYCOSYLTRANSFERASE PLANT-LIKE PROTEIN"/>
    <property type="match status" value="1"/>
</dbReference>
<gene>
    <name evidence="9" type="ORF">D0Y65_009141</name>
</gene>
<dbReference type="GO" id="GO:0016757">
    <property type="term" value="F:glycosyltransferase activity"/>
    <property type="evidence" value="ECO:0007669"/>
    <property type="project" value="UniProtKB-KW"/>
</dbReference>
<evidence type="ECO:0000313" key="9">
    <source>
        <dbReference type="EMBL" id="RZC15665.1"/>
    </source>
</evidence>
<protein>
    <submittedName>
        <fullName evidence="9">Putative glycosyltransferase isoform A</fullName>
    </submittedName>
</protein>
<reference evidence="9 10" key="1">
    <citation type="submission" date="2018-09" db="EMBL/GenBank/DDBJ databases">
        <title>A high-quality reference genome of wild soybean provides a powerful tool to mine soybean genomes.</title>
        <authorList>
            <person name="Xie M."/>
            <person name="Chung C.Y.L."/>
            <person name="Li M.-W."/>
            <person name="Wong F.-L."/>
            <person name="Chan T.-F."/>
            <person name="Lam H.-M."/>
        </authorList>
    </citation>
    <scope>NUCLEOTIDE SEQUENCE [LARGE SCALE GENOMIC DNA]</scope>
    <source>
        <strain evidence="10">cv. W05</strain>
        <tissue evidence="9">Hypocotyl of etiolated seedlings</tissue>
    </source>
</reference>
<organism evidence="9 10">
    <name type="scientific">Glycine soja</name>
    <name type="common">Wild soybean</name>
    <dbReference type="NCBI Taxonomy" id="3848"/>
    <lineage>
        <taxon>Eukaryota</taxon>
        <taxon>Viridiplantae</taxon>
        <taxon>Streptophyta</taxon>
        <taxon>Embryophyta</taxon>
        <taxon>Tracheophyta</taxon>
        <taxon>Spermatophyta</taxon>
        <taxon>Magnoliopsida</taxon>
        <taxon>eudicotyledons</taxon>
        <taxon>Gunneridae</taxon>
        <taxon>Pentapetalae</taxon>
        <taxon>rosids</taxon>
        <taxon>fabids</taxon>
        <taxon>Fabales</taxon>
        <taxon>Fabaceae</taxon>
        <taxon>Papilionoideae</taxon>
        <taxon>50 kb inversion clade</taxon>
        <taxon>NPAAA clade</taxon>
        <taxon>indigoferoid/millettioid clade</taxon>
        <taxon>Phaseoleae</taxon>
        <taxon>Glycine</taxon>
        <taxon>Glycine subgen. Soja</taxon>
    </lineage>
</organism>
<evidence type="ECO:0000256" key="2">
    <source>
        <dbReference type="ARBA" id="ARBA00010271"/>
    </source>
</evidence>
<keyword evidence="9" id="KW-0808">Transferase</keyword>
<feature type="region of interest" description="Disordered" evidence="6">
    <location>
        <begin position="137"/>
        <end position="215"/>
    </location>
</feature>
<dbReference type="EMBL" id="QZWG01000004">
    <property type="protein sequence ID" value="RZC15665.1"/>
    <property type="molecule type" value="Genomic_DNA"/>
</dbReference>
<keyword evidence="10" id="KW-1185">Reference proteome</keyword>
<evidence type="ECO:0000256" key="1">
    <source>
        <dbReference type="ARBA" id="ARBA00004323"/>
    </source>
</evidence>